<evidence type="ECO:0000256" key="1">
    <source>
        <dbReference type="ARBA" id="ARBA00003537"/>
    </source>
</evidence>
<reference evidence="13 14" key="1">
    <citation type="submission" date="2021-06" db="EMBL/GenBank/DDBJ databases">
        <title>Caerostris darwini draft genome.</title>
        <authorList>
            <person name="Kono N."/>
            <person name="Arakawa K."/>
        </authorList>
    </citation>
    <scope>NUCLEOTIDE SEQUENCE [LARGE SCALE GENOMIC DNA]</scope>
</reference>
<keyword evidence="9 11" id="KW-1208">Phospholipid metabolism</keyword>
<keyword evidence="7 11" id="KW-0443">Lipid metabolism</keyword>
<keyword evidence="8 11" id="KW-0594">Phospholipid biosynthesis</keyword>
<protein>
    <recommendedName>
        <fullName evidence="11">CDP-diacylglycerol--glycerol-3-phosphate 3-phosphatidyltransferase</fullName>
        <ecNumber evidence="11">2.7.8.5</ecNumber>
    </recommendedName>
</protein>
<comment type="pathway">
    <text evidence="2 11">Phospholipid metabolism; phosphatidylglycerol biosynthesis; phosphatidylglycerol from CDP-diacylglycerol: step 1/2.</text>
</comment>
<comment type="function">
    <text evidence="1 11">Functions in the biosynthesis of the anionic phospholipids phosphatidylglycerol and cardiolipin.</text>
</comment>
<organism evidence="13 14">
    <name type="scientific">Caerostris darwini</name>
    <dbReference type="NCBI Taxonomy" id="1538125"/>
    <lineage>
        <taxon>Eukaryota</taxon>
        <taxon>Metazoa</taxon>
        <taxon>Ecdysozoa</taxon>
        <taxon>Arthropoda</taxon>
        <taxon>Chelicerata</taxon>
        <taxon>Arachnida</taxon>
        <taxon>Araneae</taxon>
        <taxon>Araneomorphae</taxon>
        <taxon>Entelegynae</taxon>
        <taxon>Araneoidea</taxon>
        <taxon>Araneidae</taxon>
        <taxon>Caerostris</taxon>
    </lineage>
</organism>
<comment type="subcellular location">
    <subcellularLocation>
        <location evidence="11">Mitochondrion</location>
    </subcellularLocation>
</comment>
<dbReference type="AlphaFoldDB" id="A0AAV4U1S5"/>
<dbReference type="EMBL" id="BPLQ01010586">
    <property type="protein sequence ID" value="GIY51754.1"/>
    <property type="molecule type" value="Genomic_DNA"/>
</dbReference>
<evidence type="ECO:0000256" key="2">
    <source>
        <dbReference type="ARBA" id="ARBA00005042"/>
    </source>
</evidence>
<dbReference type="Gene3D" id="3.30.870.10">
    <property type="entry name" value="Endonuclease Chain A"/>
    <property type="match status" value="2"/>
</dbReference>
<dbReference type="PANTHER" id="PTHR12586">
    <property type="entry name" value="CDP-DIACYLGLYCEROL--SERINE O-PHOSPHATIDYLTRANSFERASE"/>
    <property type="match status" value="1"/>
</dbReference>
<gene>
    <name evidence="13" type="primary">PGS1</name>
    <name evidence="13" type="ORF">CDAR_288411</name>
</gene>
<keyword evidence="11" id="KW-0067">ATP-binding</keyword>
<dbReference type="CDD" id="cd09135">
    <property type="entry name" value="PLDc_PGS1_euk_1"/>
    <property type="match status" value="1"/>
</dbReference>
<keyword evidence="11" id="KW-0547">Nucleotide-binding</keyword>
<comment type="catalytic activity">
    <reaction evidence="10 11">
        <text>a CDP-1,2-diacyl-sn-glycerol + sn-glycerol 3-phosphate = a 1,2-diacyl-sn-glycero-3-phospho-(1'-sn-glycero-3'-phosphate) + CMP + H(+)</text>
        <dbReference type="Rhea" id="RHEA:12593"/>
        <dbReference type="ChEBI" id="CHEBI:15378"/>
        <dbReference type="ChEBI" id="CHEBI:57597"/>
        <dbReference type="ChEBI" id="CHEBI:58332"/>
        <dbReference type="ChEBI" id="CHEBI:60110"/>
        <dbReference type="ChEBI" id="CHEBI:60377"/>
        <dbReference type="EC" id="2.7.8.5"/>
    </reaction>
</comment>
<evidence type="ECO:0000256" key="8">
    <source>
        <dbReference type="ARBA" id="ARBA00023209"/>
    </source>
</evidence>
<evidence type="ECO:0000256" key="10">
    <source>
        <dbReference type="ARBA" id="ARBA00048586"/>
    </source>
</evidence>
<dbReference type="InterPro" id="IPR001736">
    <property type="entry name" value="PLipase_D/transphosphatidylase"/>
</dbReference>
<dbReference type="GO" id="GO:0032049">
    <property type="term" value="P:cardiolipin biosynthetic process"/>
    <property type="evidence" value="ECO:0007669"/>
    <property type="project" value="InterPro"/>
</dbReference>
<comment type="similarity">
    <text evidence="3 11">Belongs to the CDP-alcohol phosphatidyltransferase class-II family.</text>
</comment>
<evidence type="ECO:0000256" key="7">
    <source>
        <dbReference type="ARBA" id="ARBA00023098"/>
    </source>
</evidence>
<evidence type="ECO:0000256" key="6">
    <source>
        <dbReference type="ARBA" id="ARBA00022737"/>
    </source>
</evidence>
<evidence type="ECO:0000313" key="13">
    <source>
        <dbReference type="EMBL" id="GIY51754.1"/>
    </source>
</evidence>
<evidence type="ECO:0000256" key="4">
    <source>
        <dbReference type="ARBA" id="ARBA00022516"/>
    </source>
</evidence>
<name>A0AAV4U1S5_9ARAC</name>
<dbReference type="CDD" id="cd09137">
    <property type="entry name" value="PLDc_PGS1_euk_2"/>
    <property type="match status" value="1"/>
</dbReference>
<sequence length="509" mass="59036">MKSKLFTLAYRLRTLGSYGSFASFSFHVHVPVQKLEEKKFINMKEFNHDLTWLAEYCPEFSISSKNIKVLKEPSDFFNKLKELSRSATKRITLASLYIGTGPLERELIDSVNEGLMRSNGNLQVKILLDYTRGSRGSENSRTLLLPLLKDHPSQIKVSLYHTPKLRGFIKWLLPERWNETVGLSHLKVYLFDDTLILSGANLSDQYFCNRQDRYIVFYDCKELSDYFDHVVQTVSSMSLLLTQDNSVVLHPGWSVHPSEGDFKEFVSKGQKSLQRIINNAKTRNLSNHTENSGIDLKGSDTLVYPLLQMYTFGIRQDEQVTERFLRWAEPNSHIKLASGYFNLTSHYMNIILKSSKSFFSLLVASPKVNGFYGAKGVSGAIPSAYTQIAKNFFSKVLNHHQENRIELCEYERPSWTFHVKGLWYYKPNARLPLVTFIGSPNFGYRSVYKDLEAQVAIITENKELQMQLHNEQQSFYDRTITIEKELFDRPDRKVPFWVKLVAFFMRDFF</sequence>
<evidence type="ECO:0000256" key="3">
    <source>
        <dbReference type="ARBA" id="ARBA00010682"/>
    </source>
</evidence>
<dbReference type="GO" id="GO:0005739">
    <property type="term" value="C:mitochondrion"/>
    <property type="evidence" value="ECO:0007669"/>
    <property type="project" value="UniProtKB-SubCell"/>
</dbReference>
<keyword evidence="4 11" id="KW-0444">Lipid biosynthesis</keyword>
<dbReference type="GO" id="GO:0005524">
    <property type="term" value="F:ATP binding"/>
    <property type="evidence" value="ECO:0007669"/>
    <property type="project" value="UniProtKB-KW"/>
</dbReference>
<dbReference type="SUPFAM" id="SSF56024">
    <property type="entry name" value="Phospholipase D/nuclease"/>
    <property type="match status" value="1"/>
</dbReference>
<keyword evidence="6" id="KW-0677">Repeat</keyword>
<dbReference type="InterPro" id="IPR016270">
    <property type="entry name" value="PGS1"/>
</dbReference>
<evidence type="ECO:0000256" key="11">
    <source>
        <dbReference type="RuleBase" id="RU365024"/>
    </source>
</evidence>
<dbReference type="PROSITE" id="PS50035">
    <property type="entry name" value="PLD"/>
    <property type="match status" value="1"/>
</dbReference>
<keyword evidence="14" id="KW-1185">Reference proteome</keyword>
<dbReference type="Proteomes" id="UP001054837">
    <property type="component" value="Unassembled WGS sequence"/>
</dbReference>
<evidence type="ECO:0000259" key="12">
    <source>
        <dbReference type="PROSITE" id="PS50035"/>
    </source>
</evidence>
<keyword evidence="5 11" id="KW-0808">Transferase</keyword>
<keyword evidence="11" id="KW-0496">Mitochondrion</keyword>
<accession>A0AAV4U1S5</accession>
<evidence type="ECO:0000256" key="9">
    <source>
        <dbReference type="ARBA" id="ARBA00023264"/>
    </source>
</evidence>
<evidence type="ECO:0000256" key="5">
    <source>
        <dbReference type="ARBA" id="ARBA00022679"/>
    </source>
</evidence>
<dbReference type="EC" id="2.7.8.5" evidence="11"/>
<dbReference type="PANTHER" id="PTHR12586:SF1">
    <property type="entry name" value="CDP-DIACYLGLYCEROL--GLYCEROL-3-PHOSPHATE 3-PHOSPHATIDYLTRANSFERASE, MITOCHONDRIAL"/>
    <property type="match status" value="1"/>
</dbReference>
<comment type="caution">
    <text evidence="13">The sequence shown here is derived from an EMBL/GenBank/DDBJ whole genome shotgun (WGS) entry which is preliminary data.</text>
</comment>
<feature type="domain" description="PLD phosphodiesterase" evidence="12">
    <location>
        <begin position="180"/>
        <end position="206"/>
    </location>
</feature>
<dbReference type="PIRSF" id="PIRSF000850">
    <property type="entry name" value="Phospholipase_D_PSS"/>
    <property type="match status" value="1"/>
</dbReference>
<evidence type="ECO:0000313" key="14">
    <source>
        <dbReference type="Proteomes" id="UP001054837"/>
    </source>
</evidence>
<dbReference type="GO" id="GO:0008444">
    <property type="term" value="F:CDP-diacylglycerol-glycerol-3-phosphate 3-phosphatidyltransferase activity"/>
    <property type="evidence" value="ECO:0007669"/>
    <property type="project" value="UniProtKB-EC"/>
</dbReference>
<proteinExistence type="inferred from homology"/>